<evidence type="ECO:0000256" key="1">
    <source>
        <dbReference type="ARBA" id="ARBA00004123"/>
    </source>
</evidence>
<evidence type="ECO:0000256" key="4">
    <source>
        <dbReference type="ARBA" id="ARBA00023163"/>
    </source>
</evidence>
<dbReference type="EMBL" id="CAJPEV010001657">
    <property type="protein sequence ID" value="CAG0893739.1"/>
    <property type="molecule type" value="Genomic_DNA"/>
</dbReference>
<dbReference type="PROSITE" id="PS50888">
    <property type="entry name" value="BHLH"/>
    <property type="match status" value="1"/>
</dbReference>
<dbReference type="Pfam" id="PF07527">
    <property type="entry name" value="Hairy_orange"/>
    <property type="match status" value="1"/>
</dbReference>
<keyword evidence="9" id="KW-1185">Reference proteome</keyword>
<keyword evidence="4" id="KW-0804">Transcription</keyword>
<dbReference type="GO" id="GO:0046983">
    <property type="term" value="F:protein dimerization activity"/>
    <property type="evidence" value="ECO:0007669"/>
    <property type="project" value="InterPro"/>
</dbReference>
<dbReference type="InterPro" id="IPR011598">
    <property type="entry name" value="bHLH_dom"/>
</dbReference>
<dbReference type="GO" id="GO:0005634">
    <property type="term" value="C:nucleus"/>
    <property type="evidence" value="ECO:0007669"/>
    <property type="project" value="UniProtKB-SubCell"/>
</dbReference>
<name>A0A7R8XHS3_9CRUS</name>
<feature type="domain" description="Orange" evidence="7">
    <location>
        <begin position="98"/>
        <end position="133"/>
    </location>
</feature>
<dbReference type="Gene3D" id="6.10.250.980">
    <property type="match status" value="1"/>
</dbReference>
<evidence type="ECO:0000256" key="2">
    <source>
        <dbReference type="ARBA" id="ARBA00023015"/>
    </source>
</evidence>
<accession>A0A7R8XHS3</accession>
<organism evidence="8">
    <name type="scientific">Darwinula stevensoni</name>
    <dbReference type="NCBI Taxonomy" id="69355"/>
    <lineage>
        <taxon>Eukaryota</taxon>
        <taxon>Metazoa</taxon>
        <taxon>Ecdysozoa</taxon>
        <taxon>Arthropoda</taxon>
        <taxon>Crustacea</taxon>
        <taxon>Oligostraca</taxon>
        <taxon>Ostracoda</taxon>
        <taxon>Podocopa</taxon>
        <taxon>Podocopida</taxon>
        <taxon>Darwinulocopina</taxon>
        <taxon>Darwinuloidea</taxon>
        <taxon>Darwinulidae</taxon>
        <taxon>Darwinula</taxon>
    </lineage>
</organism>
<evidence type="ECO:0000313" key="9">
    <source>
        <dbReference type="Proteomes" id="UP000677054"/>
    </source>
</evidence>
<protein>
    <submittedName>
        <fullName evidence="8">Uncharacterized protein</fullName>
    </submittedName>
</protein>
<dbReference type="SUPFAM" id="SSF158457">
    <property type="entry name" value="Orange domain-like"/>
    <property type="match status" value="1"/>
</dbReference>
<dbReference type="OrthoDB" id="6085656at2759"/>
<dbReference type="GO" id="GO:0006355">
    <property type="term" value="P:regulation of DNA-templated transcription"/>
    <property type="evidence" value="ECO:0007669"/>
    <property type="project" value="InterPro"/>
</dbReference>
<sequence>MSPYLPASPPLPHDLSHLPKTLQYKKVMKPLLERKRRARINRCLEEMKELMMGTVSNTCAPQHLEKADVLELTVEHLKKLAEKRKTMAEDPEIQVKRFQAGFTRCVQEVAGFFQAAPGHGIGVDVEQRLMRHLTRCIGHLRRDKASPLSVAVPVPGPRGPLRPQPSHLPQSTGLLMPAWQHRCQDHLRQNQPATMGLDLRVKKGEEEDVWRPW</sequence>
<evidence type="ECO:0000256" key="3">
    <source>
        <dbReference type="ARBA" id="ARBA00023125"/>
    </source>
</evidence>
<dbReference type="Pfam" id="PF00010">
    <property type="entry name" value="HLH"/>
    <property type="match status" value="1"/>
</dbReference>
<evidence type="ECO:0000313" key="8">
    <source>
        <dbReference type="EMBL" id="CAD7247981.1"/>
    </source>
</evidence>
<dbReference type="SMART" id="SM00511">
    <property type="entry name" value="ORANGE"/>
    <property type="match status" value="1"/>
</dbReference>
<keyword evidence="5" id="KW-0539">Nucleus</keyword>
<dbReference type="AlphaFoldDB" id="A0A7R8XHS3"/>
<dbReference type="GO" id="GO:0003677">
    <property type="term" value="F:DNA binding"/>
    <property type="evidence" value="ECO:0007669"/>
    <property type="project" value="UniProtKB-KW"/>
</dbReference>
<gene>
    <name evidence="8" type="ORF">DSTB1V02_LOCUS7804</name>
</gene>
<keyword evidence="2" id="KW-0805">Transcription regulation</keyword>
<comment type="subcellular location">
    <subcellularLocation>
        <location evidence="1">Nucleus</location>
    </subcellularLocation>
</comment>
<dbReference type="PANTHER" id="PTHR10985">
    <property type="entry name" value="BASIC HELIX-LOOP-HELIX TRANSCRIPTION FACTOR, HES-RELATED"/>
    <property type="match status" value="1"/>
</dbReference>
<dbReference type="InterPro" id="IPR050370">
    <property type="entry name" value="HES_HEY"/>
</dbReference>
<dbReference type="Proteomes" id="UP000677054">
    <property type="component" value="Unassembled WGS sequence"/>
</dbReference>
<dbReference type="Gene3D" id="4.10.280.10">
    <property type="entry name" value="Helix-loop-helix DNA-binding domain"/>
    <property type="match status" value="1"/>
</dbReference>
<keyword evidence="3" id="KW-0238">DNA-binding</keyword>
<evidence type="ECO:0000259" key="7">
    <source>
        <dbReference type="PROSITE" id="PS51054"/>
    </source>
</evidence>
<evidence type="ECO:0000256" key="5">
    <source>
        <dbReference type="ARBA" id="ARBA00023242"/>
    </source>
</evidence>
<dbReference type="SMART" id="SM00353">
    <property type="entry name" value="HLH"/>
    <property type="match status" value="1"/>
</dbReference>
<feature type="domain" description="BHLH" evidence="6">
    <location>
        <begin position="24"/>
        <end position="80"/>
    </location>
</feature>
<reference evidence="8" key="1">
    <citation type="submission" date="2020-11" db="EMBL/GenBank/DDBJ databases">
        <authorList>
            <person name="Tran Van P."/>
        </authorList>
    </citation>
    <scope>NUCLEOTIDE SEQUENCE</scope>
</reference>
<proteinExistence type="predicted"/>
<dbReference type="SUPFAM" id="SSF47459">
    <property type="entry name" value="HLH, helix-loop-helix DNA-binding domain"/>
    <property type="match status" value="1"/>
</dbReference>
<dbReference type="InterPro" id="IPR036638">
    <property type="entry name" value="HLH_DNA-bd_sf"/>
</dbReference>
<evidence type="ECO:0000259" key="6">
    <source>
        <dbReference type="PROSITE" id="PS50888"/>
    </source>
</evidence>
<dbReference type="EMBL" id="LR901174">
    <property type="protein sequence ID" value="CAD7247981.1"/>
    <property type="molecule type" value="Genomic_DNA"/>
</dbReference>
<dbReference type="InterPro" id="IPR003650">
    <property type="entry name" value="Orange_dom"/>
</dbReference>
<dbReference type="PROSITE" id="PS51054">
    <property type="entry name" value="ORANGE"/>
    <property type="match status" value="1"/>
</dbReference>